<dbReference type="InterPro" id="IPR003439">
    <property type="entry name" value="ABC_transporter-like_ATP-bd"/>
</dbReference>
<evidence type="ECO:0000256" key="1">
    <source>
        <dbReference type="ARBA" id="ARBA00005417"/>
    </source>
</evidence>
<evidence type="ECO:0000256" key="2">
    <source>
        <dbReference type="ARBA" id="ARBA00022448"/>
    </source>
</evidence>
<dbReference type="SUPFAM" id="SSF52540">
    <property type="entry name" value="P-loop containing nucleoside triphosphate hydrolases"/>
    <property type="match status" value="1"/>
</dbReference>
<dbReference type="InterPro" id="IPR027417">
    <property type="entry name" value="P-loop_NTPase"/>
</dbReference>
<dbReference type="GO" id="GO:0005524">
    <property type="term" value="F:ATP binding"/>
    <property type="evidence" value="ECO:0007669"/>
    <property type="project" value="InterPro"/>
</dbReference>
<sequence length="170" mass="18750">MEYVLKTKELTKVYGQKTVADKISLNIRKGDIYGFIGKNGAGKTTTMKMILGMIFPDGGEIELFGKPIDNMGRRRIGSLIEAPGLYKNLTAYENLHRFSLLYGGNEKNISEILEIVNLTDTGKKKAGEFSLGMRQRLGIGIALLGNPDLLVLDEPVNGLDSQYKPCYADT</sequence>
<dbReference type="RefSeq" id="WP_072948287.1">
    <property type="nucleotide sequence ID" value="NZ_FRCT01000002.1"/>
</dbReference>
<reference evidence="4 5" key="1">
    <citation type="submission" date="2016-11" db="EMBL/GenBank/DDBJ databases">
        <authorList>
            <person name="Jaros S."/>
            <person name="Januszkiewicz K."/>
            <person name="Wedrychowicz H."/>
        </authorList>
    </citation>
    <scope>NUCLEOTIDE SEQUENCE [LARGE SCALE GENOMIC DNA]</scope>
    <source>
        <strain evidence="4 5">Y1</strain>
    </source>
</reference>
<dbReference type="Proteomes" id="UP000184394">
    <property type="component" value="Unassembled WGS sequence"/>
</dbReference>
<evidence type="ECO:0000259" key="3">
    <source>
        <dbReference type="PROSITE" id="PS50893"/>
    </source>
</evidence>
<dbReference type="InterPro" id="IPR017871">
    <property type="entry name" value="ABC_transporter-like_CS"/>
</dbReference>
<feature type="domain" description="ABC transporter" evidence="3">
    <location>
        <begin position="5"/>
        <end position="170"/>
    </location>
</feature>
<proteinExistence type="inferred from homology"/>
<accession>A0A1M7GYZ1</accession>
<dbReference type="AlphaFoldDB" id="A0A1M7GYZ1"/>
<dbReference type="Pfam" id="PF00005">
    <property type="entry name" value="ABC_tran"/>
    <property type="match status" value="1"/>
</dbReference>
<gene>
    <name evidence="4" type="ORF">SAMN04487860_10226</name>
</gene>
<organism evidence="4 5">
    <name type="scientific">Ruminococcus flavefaciens</name>
    <dbReference type="NCBI Taxonomy" id="1265"/>
    <lineage>
        <taxon>Bacteria</taxon>
        <taxon>Bacillati</taxon>
        <taxon>Bacillota</taxon>
        <taxon>Clostridia</taxon>
        <taxon>Eubacteriales</taxon>
        <taxon>Oscillospiraceae</taxon>
        <taxon>Ruminococcus</taxon>
    </lineage>
</organism>
<dbReference type="EMBL" id="FRCT01000002">
    <property type="protein sequence ID" value="SHM21531.1"/>
    <property type="molecule type" value="Genomic_DNA"/>
</dbReference>
<dbReference type="PANTHER" id="PTHR43335">
    <property type="entry name" value="ABC TRANSPORTER, ATP-BINDING PROTEIN"/>
    <property type="match status" value="1"/>
</dbReference>
<dbReference type="GO" id="GO:0016887">
    <property type="term" value="F:ATP hydrolysis activity"/>
    <property type="evidence" value="ECO:0007669"/>
    <property type="project" value="InterPro"/>
</dbReference>
<dbReference type="PROSITE" id="PS50893">
    <property type="entry name" value="ABC_TRANSPORTER_2"/>
    <property type="match status" value="1"/>
</dbReference>
<dbReference type="PANTHER" id="PTHR43335:SF8">
    <property type="entry name" value="ABC TRANSPORTER, ATP-BINDING PROTEIN"/>
    <property type="match status" value="1"/>
</dbReference>
<evidence type="ECO:0000313" key="4">
    <source>
        <dbReference type="EMBL" id="SHM21531.1"/>
    </source>
</evidence>
<dbReference type="PROSITE" id="PS00211">
    <property type="entry name" value="ABC_TRANSPORTER_1"/>
    <property type="match status" value="1"/>
</dbReference>
<name>A0A1M7GYZ1_RUMFL</name>
<evidence type="ECO:0000313" key="5">
    <source>
        <dbReference type="Proteomes" id="UP000184394"/>
    </source>
</evidence>
<comment type="similarity">
    <text evidence="1">Belongs to the ABC transporter superfamily.</text>
</comment>
<dbReference type="Gene3D" id="3.40.50.300">
    <property type="entry name" value="P-loop containing nucleotide triphosphate hydrolases"/>
    <property type="match status" value="1"/>
</dbReference>
<protein>
    <submittedName>
        <fullName evidence="4">ABC transporter</fullName>
    </submittedName>
</protein>
<keyword evidence="2" id="KW-0813">Transport</keyword>
<dbReference type="OrthoDB" id="9775135at2"/>